<keyword evidence="2" id="KW-0285">Flavoprotein</keyword>
<comment type="caution">
    <text evidence="6">The sequence shown here is derived from an EMBL/GenBank/DDBJ whole genome shotgun (WGS) entry which is preliminary data.</text>
</comment>
<keyword evidence="4" id="KW-0521">NADP</keyword>
<evidence type="ECO:0000256" key="2">
    <source>
        <dbReference type="ARBA" id="ARBA00022630"/>
    </source>
</evidence>
<gene>
    <name evidence="6" type="ORF">HGRIS_008015</name>
</gene>
<evidence type="ECO:0000256" key="4">
    <source>
        <dbReference type="ARBA" id="ARBA00022857"/>
    </source>
</evidence>
<evidence type="ECO:0000256" key="5">
    <source>
        <dbReference type="ARBA" id="ARBA00023002"/>
    </source>
</evidence>
<evidence type="ECO:0008006" key="8">
    <source>
        <dbReference type="Google" id="ProtNLM"/>
    </source>
</evidence>
<sequence length="512" mass="57892">MVNVHQFVLSAVAGLGAQKHLNDYAPTAEFTKSIAIVGAGDGGLAMLKTLLDFPNSTRGTWDITLFDQRHDVGGVWLPELHPVSPPDVPETPLYPLLKTNTPVPSMTYPGFPFAEGTPLYPRHEHIQRYLSQFARHYGLYPYMRFNHSVTSTVWVGNSTVGRWNITYEHSDGTGRRVGYKLADHLVVASGNNHYPHVVAWPGQDKWLEGAPGREILHSVYYRNPEKYTNKTVVVVGYGASGRDAVLQISAVARKVYLSLRSIPERWQEPIPEGVEIKPQISHFTRRGVVFNDSSSLEVDAILSATGYEVRVPFLSRGNALATDANIHSNETYTQGLTTNLRYLFPLYRHIVSLCPNHAPRALAFIGLPIFIANAPSDGAQSLLVAHMIANSSATPSRDDALRELATYEEYLRREGYDPYTRGHRLINGEGSDYQDGVVRLLKERGVIPNDGRPYVEQWRRDIEKYQYMKRGWKRVEELGVADEWLRGVRTETQWSDLMKRLDQWQKEYESSQ</sequence>
<accession>A0ABR3J709</accession>
<organism evidence="6 7">
    <name type="scientific">Hohenbuehelia grisea</name>
    <dbReference type="NCBI Taxonomy" id="104357"/>
    <lineage>
        <taxon>Eukaryota</taxon>
        <taxon>Fungi</taxon>
        <taxon>Dikarya</taxon>
        <taxon>Basidiomycota</taxon>
        <taxon>Agaricomycotina</taxon>
        <taxon>Agaricomycetes</taxon>
        <taxon>Agaricomycetidae</taxon>
        <taxon>Agaricales</taxon>
        <taxon>Pleurotineae</taxon>
        <taxon>Pleurotaceae</taxon>
        <taxon>Hohenbuehelia</taxon>
    </lineage>
</organism>
<evidence type="ECO:0000256" key="3">
    <source>
        <dbReference type="ARBA" id="ARBA00022827"/>
    </source>
</evidence>
<reference evidence="7" key="1">
    <citation type="submission" date="2024-06" db="EMBL/GenBank/DDBJ databases">
        <title>Multi-omics analyses provide insights into the biosynthesis of the anticancer antibiotic pleurotin in Hohenbuehelia grisea.</title>
        <authorList>
            <person name="Weaver J.A."/>
            <person name="Alberti F."/>
        </authorList>
    </citation>
    <scope>NUCLEOTIDE SEQUENCE [LARGE SCALE GENOMIC DNA]</scope>
    <source>
        <strain evidence="7">T-177</strain>
    </source>
</reference>
<proteinExistence type="inferred from homology"/>
<dbReference type="PANTHER" id="PTHR23023">
    <property type="entry name" value="DIMETHYLANILINE MONOOXYGENASE"/>
    <property type="match status" value="1"/>
</dbReference>
<dbReference type="InterPro" id="IPR036188">
    <property type="entry name" value="FAD/NAD-bd_sf"/>
</dbReference>
<keyword evidence="3" id="KW-0274">FAD</keyword>
<dbReference type="InterPro" id="IPR000960">
    <property type="entry name" value="Flavin_mOase"/>
</dbReference>
<evidence type="ECO:0000313" key="6">
    <source>
        <dbReference type="EMBL" id="KAL0951308.1"/>
    </source>
</evidence>
<dbReference type="InterPro" id="IPR020946">
    <property type="entry name" value="Flavin_mOase-like"/>
</dbReference>
<protein>
    <recommendedName>
        <fullName evidence="8">FAD/NAD(P)-binding domain-containing protein</fullName>
    </recommendedName>
</protein>
<dbReference type="PRINTS" id="PR00370">
    <property type="entry name" value="FMOXYGENASE"/>
</dbReference>
<dbReference type="Gene3D" id="3.50.50.60">
    <property type="entry name" value="FAD/NAD(P)-binding domain"/>
    <property type="match status" value="2"/>
</dbReference>
<dbReference type="EMBL" id="JASNQZ010000011">
    <property type="protein sequence ID" value="KAL0951308.1"/>
    <property type="molecule type" value="Genomic_DNA"/>
</dbReference>
<dbReference type="Proteomes" id="UP001556367">
    <property type="component" value="Unassembled WGS sequence"/>
</dbReference>
<comment type="similarity">
    <text evidence="1">Belongs to the FMO family.</text>
</comment>
<keyword evidence="7" id="KW-1185">Reference proteome</keyword>
<dbReference type="InterPro" id="IPR050346">
    <property type="entry name" value="FMO-like"/>
</dbReference>
<name>A0ABR3J709_9AGAR</name>
<evidence type="ECO:0000256" key="1">
    <source>
        <dbReference type="ARBA" id="ARBA00009183"/>
    </source>
</evidence>
<dbReference type="SUPFAM" id="SSF51905">
    <property type="entry name" value="FAD/NAD(P)-binding domain"/>
    <property type="match status" value="1"/>
</dbReference>
<dbReference type="Pfam" id="PF00743">
    <property type="entry name" value="FMO-like"/>
    <property type="match status" value="1"/>
</dbReference>
<evidence type="ECO:0000313" key="7">
    <source>
        <dbReference type="Proteomes" id="UP001556367"/>
    </source>
</evidence>
<keyword evidence="5" id="KW-0560">Oxidoreductase</keyword>